<accession>A0A645BDV9</accession>
<name>A0A645BDV9_9ZZZZ</name>
<organism evidence="1">
    <name type="scientific">bioreactor metagenome</name>
    <dbReference type="NCBI Taxonomy" id="1076179"/>
    <lineage>
        <taxon>unclassified sequences</taxon>
        <taxon>metagenomes</taxon>
        <taxon>ecological metagenomes</taxon>
    </lineage>
</organism>
<dbReference type="EMBL" id="VSSQ01017509">
    <property type="protein sequence ID" value="MPM59894.1"/>
    <property type="molecule type" value="Genomic_DNA"/>
</dbReference>
<sequence>MTEYDQGISYNIIMKMEIICVSVFSEIHRQIFLRVVLVHPPGLHSGILEV</sequence>
<evidence type="ECO:0000313" key="1">
    <source>
        <dbReference type="EMBL" id="MPM59894.1"/>
    </source>
</evidence>
<protein>
    <submittedName>
        <fullName evidence="1">Uncharacterized protein</fullName>
    </submittedName>
</protein>
<comment type="caution">
    <text evidence="1">The sequence shown here is derived from an EMBL/GenBank/DDBJ whole genome shotgun (WGS) entry which is preliminary data.</text>
</comment>
<dbReference type="AlphaFoldDB" id="A0A645BDV9"/>
<proteinExistence type="predicted"/>
<gene>
    <name evidence="1" type="ORF">SDC9_106740</name>
</gene>
<reference evidence="1" key="1">
    <citation type="submission" date="2019-08" db="EMBL/GenBank/DDBJ databases">
        <authorList>
            <person name="Kucharzyk K."/>
            <person name="Murdoch R.W."/>
            <person name="Higgins S."/>
            <person name="Loffler F."/>
        </authorList>
    </citation>
    <scope>NUCLEOTIDE SEQUENCE</scope>
</reference>